<dbReference type="GO" id="GO:0071108">
    <property type="term" value="P:protein K48-linked deubiquitination"/>
    <property type="evidence" value="ECO:0007669"/>
    <property type="project" value="TreeGrafter"/>
</dbReference>
<dbReference type="GO" id="GO:0004843">
    <property type="term" value="F:cysteine-type deubiquitinase activity"/>
    <property type="evidence" value="ECO:0007669"/>
    <property type="project" value="InterPro"/>
</dbReference>
<protein>
    <recommendedName>
        <fullName evidence="2">MINDY deubiquitinase domain-containing protein</fullName>
    </recommendedName>
</protein>
<organism evidence="3 4">
    <name type="scientific">Rhodofomes roseus</name>
    <dbReference type="NCBI Taxonomy" id="34475"/>
    <lineage>
        <taxon>Eukaryota</taxon>
        <taxon>Fungi</taxon>
        <taxon>Dikarya</taxon>
        <taxon>Basidiomycota</taxon>
        <taxon>Agaricomycotina</taxon>
        <taxon>Agaricomycetes</taxon>
        <taxon>Polyporales</taxon>
        <taxon>Rhodofomes</taxon>
    </lineage>
</organism>
<evidence type="ECO:0000313" key="3">
    <source>
        <dbReference type="EMBL" id="TFY59313.1"/>
    </source>
</evidence>
<dbReference type="GO" id="GO:0071944">
    <property type="term" value="C:cell periphery"/>
    <property type="evidence" value="ECO:0007669"/>
    <property type="project" value="TreeGrafter"/>
</dbReference>
<dbReference type="GO" id="GO:1990380">
    <property type="term" value="F:K48-linked deubiquitinase activity"/>
    <property type="evidence" value="ECO:0007669"/>
    <property type="project" value="InterPro"/>
</dbReference>
<dbReference type="InterPro" id="IPR033979">
    <property type="entry name" value="MINDY_domain"/>
</dbReference>
<evidence type="ECO:0000256" key="1">
    <source>
        <dbReference type="SAM" id="MobiDB-lite"/>
    </source>
</evidence>
<dbReference type="PANTHER" id="PTHR18063">
    <property type="entry name" value="NF-E2 INDUCIBLE PROTEIN"/>
    <property type="match status" value="1"/>
</dbReference>
<dbReference type="PANTHER" id="PTHR18063:SF6">
    <property type="entry name" value="UBIQUITIN CARBOXYL-TERMINAL HYDROLASE"/>
    <property type="match status" value="1"/>
</dbReference>
<name>A0A4Y9YC43_9APHY</name>
<gene>
    <name evidence="3" type="ORF">EVJ58_g5858</name>
</gene>
<dbReference type="STRING" id="34475.A0A4Y9YC43"/>
<reference evidence="3 4" key="1">
    <citation type="submission" date="2019-01" db="EMBL/GenBank/DDBJ databases">
        <title>Genome sequencing of the rare red list fungi Fomitopsis rosea.</title>
        <authorList>
            <person name="Buettner E."/>
            <person name="Kellner H."/>
        </authorList>
    </citation>
    <scope>NUCLEOTIDE SEQUENCE [LARGE SCALE GENOMIC DNA]</scope>
    <source>
        <strain evidence="3 4">DSM 105464</strain>
    </source>
</reference>
<dbReference type="Pfam" id="PF04424">
    <property type="entry name" value="MINDY_DUB"/>
    <property type="match status" value="1"/>
</dbReference>
<feature type="region of interest" description="Disordered" evidence="1">
    <location>
        <begin position="199"/>
        <end position="223"/>
    </location>
</feature>
<dbReference type="AlphaFoldDB" id="A0A4Y9YC43"/>
<feature type="compositionally biased region" description="Low complexity" evidence="1">
    <location>
        <begin position="199"/>
        <end position="220"/>
    </location>
</feature>
<dbReference type="Proteomes" id="UP000298390">
    <property type="component" value="Unassembled WGS sequence"/>
</dbReference>
<feature type="compositionally biased region" description="Basic and acidic residues" evidence="1">
    <location>
        <begin position="373"/>
        <end position="419"/>
    </location>
</feature>
<feature type="region of interest" description="Disordered" evidence="1">
    <location>
        <begin position="368"/>
        <end position="419"/>
    </location>
</feature>
<dbReference type="GO" id="GO:0005829">
    <property type="term" value="C:cytosol"/>
    <property type="evidence" value="ECO:0007669"/>
    <property type="project" value="TreeGrafter"/>
</dbReference>
<proteinExistence type="predicted"/>
<dbReference type="GO" id="GO:0016807">
    <property type="term" value="F:cysteine-type carboxypeptidase activity"/>
    <property type="evidence" value="ECO:0007669"/>
    <property type="project" value="TreeGrafter"/>
</dbReference>
<evidence type="ECO:0000313" key="4">
    <source>
        <dbReference type="Proteomes" id="UP000298390"/>
    </source>
</evidence>
<evidence type="ECO:0000259" key="2">
    <source>
        <dbReference type="Pfam" id="PF04424"/>
    </source>
</evidence>
<sequence>MALDDADNTLASGNHGGDFVSHQSQDNLRESMEELWYLKEISFRPSPDTEPRTLKIITQNYNGPCSFIAICNILLLRCQIEIQPPERATVSYDYLARLLGEHLLTATSGEDTSAALSVMPATRKGMDLNPLFTGATAFRPAGEGGELKLFEHAGIELVHGWLADPESPEHKILSRTQDYDTSVNLIVEADHLTKGRLLASEGAPPEPEAGGSSSSDSSGSYDALTHDERQKVQDAIIIRDFIDKTQSQLTYHGLFTLASTVETGQLVALFRNSHLSVLYKPHGSDGGLYTLVTDQVFLYEASVVWERLEDVEGSMSSFADSDFIRSSPAGGDYAGHTAESALAALETETAALTLEERGDAELARQLQAEEDERAQQIREARRARERAREELAASREHVPRSALTDDEKKGKKKGDCIIM</sequence>
<accession>A0A4Y9YC43</accession>
<feature type="domain" description="MINDY deubiquitinase" evidence="2">
    <location>
        <begin position="36"/>
        <end position="323"/>
    </location>
</feature>
<dbReference type="EMBL" id="SEKV01000310">
    <property type="protein sequence ID" value="TFY59313.1"/>
    <property type="molecule type" value="Genomic_DNA"/>
</dbReference>
<comment type="caution">
    <text evidence="3">The sequence shown here is derived from an EMBL/GenBank/DDBJ whole genome shotgun (WGS) entry which is preliminary data.</text>
</comment>
<dbReference type="InterPro" id="IPR007518">
    <property type="entry name" value="MINDY"/>
</dbReference>